<dbReference type="PIRSF" id="PIRSF037903">
    <property type="entry name" value="Subtilisin_rel_GFO_2223"/>
    <property type="match status" value="1"/>
</dbReference>
<feature type="active site" description="Charge relay system" evidence="5">
    <location>
        <position position="179"/>
    </location>
</feature>
<dbReference type="EMBL" id="FZOK01000006">
    <property type="protein sequence ID" value="SNS27604.1"/>
    <property type="molecule type" value="Genomic_DNA"/>
</dbReference>
<dbReference type="InterPro" id="IPR015500">
    <property type="entry name" value="Peptidase_S8_subtilisin-rel"/>
</dbReference>
<reference evidence="8" key="1">
    <citation type="submission" date="2017-06" db="EMBL/GenBank/DDBJ databases">
        <authorList>
            <person name="Varghese N."/>
            <person name="Submissions S."/>
        </authorList>
    </citation>
    <scope>NUCLEOTIDE SEQUENCE [LARGE SCALE GENOMIC DNA]</scope>
    <source>
        <strain evidence="8">5C</strain>
    </source>
</reference>
<dbReference type="NCBIfam" id="TIGR04183">
    <property type="entry name" value="Por_Secre_tail"/>
    <property type="match status" value="1"/>
</dbReference>
<comment type="similarity">
    <text evidence="1 5">Belongs to the peptidase S8 family.</text>
</comment>
<dbReference type="PROSITE" id="PS51892">
    <property type="entry name" value="SUBTILASE"/>
    <property type="match status" value="1"/>
</dbReference>
<accession>A0A239D6W5</accession>
<dbReference type="GO" id="GO:0006508">
    <property type="term" value="P:proteolysis"/>
    <property type="evidence" value="ECO:0007669"/>
    <property type="project" value="UniProtKB-KW"/>
</dbReference>
<dbReference type="PRINTS" id="PR00723">
    <property type="entry name" value="SUBTILISIN"/>
</dbReference>
<dbReference type="InterPro" id="IPR017317">
    <property type="entry name" value="Pept_S8_subtilisin_bacteroid-2"/>
</dbReference>
<dbReference type="PROSITE" id="PS00138">
    <property type="entry name" value="SUBTILASE_SER"/>
    <property type="match status" value="1"/>
</dbReference>
<keyword evidence="4 5" id="KW-0720">Serine protease</keyword>
<keyword evidence="2 5" id="KW-0645">Protease</keyword>
<evidence type="ECO:0000256" key="4">
    <source>
        <dbReference type="ARBA" id="ARBA00022825"/>
    </source>
</evidence>
<evidence type="ECO:0000313" key="7">
    <source>
        <dbReference type="EMBL" id="SNS27604.1"/>
    </source>
</evidence>
<dbReference type="SUPFAM" id="SSF52743">
    <property type="entry name" value="Subtilisin-like"/>
    <property type="match status" value="1"/>
</dbReference>
<evidence type="ECO:0000313" key="8">
    <source>
        <dbReference type="Proteomes" id="UP000198480"/>
    </source>
</evidence>
<dbReference type="CDD" id="cd07493">
    <property type="entry name" value="Peptidases_S8_9"/>
    <property type="match status" value="1"/>
</dbReference>
<dbReference type="Proteomes" id="UP000198480">
    <property type="component" value="Unassembled WGS sequence"/>
</dbReference>
<keyword evidence="3 5" id="KW-0378">Hydrolase</keyword>
<dbReference type="RefSeq" id="WP_089239708.1">
    <property type="nucleotide sequence ID" value="NZ_FZOK01000006.1"/>
</dbReference>
<evidence type="ECO:0000256" key="2">
    <source>
        <dbReference type="ARBA" id="ARBA00022670"/>
    </source>
</evidence>
<dbReference type="InterPro" id="IPR023828">
    <property type="entry name" value="Peptidase_S8_Ser-AS"/>
</dbReference>
<proteinExistence type="inferred from homology"/>
<evidence type="ECO:0000256" key="3">
    <source>
        <dbReference type="ARBA" id="ARBA00022801"/>
    </source>
</evidence>
<feature type="active site" description="Charge relay system" evidence="5">
    <location>
        <position position="399"/>
    </location>
</feature>
<dbReference type="InterPro" id="IPR036852">
    <property type="entry name" value="Peptidase_S8/S53_dom_sf"/>
</dbReference>
<evidence type="ECO:0000256" key="1">
    <source>
        <dbReference type="ARBA" id="ARBA00011073"/>
    </source>
</evidence>
<name>A0A239D6W5_9BACT</name>
<dbReference type="PANTHER" id="PTHR43806">
    <property type="entry name" value="PEPTIDASE S8"/>
    <property type="match status" value="1"/>
</dbReference>
<feature type="domain" description="Peptidase S8/S53" evidence="6">
    <location>
        <begin position="170"/>
        <end position="445"/>
    </location>
</feature>
<evidence type="ECO:0000256" key="5">
    <source>
        <dbReference type="PROSITE-ProRule" id="PRU01240"/>
    </source>
</evidence>
<dbReference type="GO" id="GO:0004252">
    <property type="term" value="F:serine-type endopeptidase activity"/>
    <property type="evidence" value="ECO:0007669"/>
    <property type="project" value="UniProtKB-UniRule"/>
</dbReference>
<dbReference type="PANTHER" id="PTHR43806:SF67">
    <property type="entry name" value="EGF-LIKE DOMAIN-CONTAINING PROTEIN"/>
    <property type="match status" value="1"/>
</dbReference>
<dbReference type="AlphaFoldDB" id="A0A239D6W5"/>
<dbReference type="OrthoDB" id="9792152at2"/>
<dbReference type="InterPro" id="IPR000209">
    <property type="entry name" value="Peptidase_S8/S53_dom"/>
</dbReference>
<dbReference type="Pfam" id="PF00082">
    <property type="entry name" value="Peptidase_S8"/>
    <property type="match status" value="1"/>
</dbReference>
<protein>
    <submittedName>
        <fullName evidence="7">Por secretion system C-terminal sorting domain-containing protein</fullName>
    </submittedName>
</protein>
<dbReference type="InterPro" id="IPR026444">
    <property type="entry name" value="Secre_tail"/>
</dbReference>
<feature type="active site" description="Charge relay system" evidence="5">
    <location>
        <position position="220"/>
    </location>
</feature>
<gene>
    <name evidence="7" type="ORF">SAMN06295967_106133</name>
</gene>
<dbReference type="InterPro" id="IPR050131">
    <property type="entry name" value="Peptidase_S8_subtilisin-like"/>
</dbReference>
<evidence type="ECO:0000259" key="6">
    <source>
        <dbReference type="Pfam" id="PF00082"/>
    </source>
</evidence>
<keyword evidence="8" id="KW-1185">Reference proteome</keyword>
<organism evidence="7 8">
    <name type="scientific">Belliella buryatensis</name>
    <dbReference type="NCBI Taxonomy" id="1500549"/>
    <lineage>
        <taxon>Bacteria</taxon>
        <taxon>Pseudomonadati</taxon>
        <taxon>Bacteroidota</taxon>
        <taxon>Cytophagia</taxon>
        <taxon>Cytophagales</taxon>
        <taxon>Cyclobacteriaceae</taxon>
        <taxon>Belliella</taxon>
    </lineage>
</organism>
<dbReference type="Gene3D" id="3.40.50.200">
    <property type="entry name" value="Peptidase S8/S53 domain"/>
    <property type="match status" value="1"/>
</dbReference>
<sequence>MEGIRLVIVFLFVLVLGSVQGQSKYAIHYKYKPQSTYSLDRPQEFLTVKAIERRERYAIPLDSMDLPVSEKYIEEISELTESILYHISWFNASLVVATETQIEEIEALDFVDKVVYAAPIIGNGARLIQKIKKGFNLKLNLKNAKTTSNVYDFQNGLLGFQEMHELGFKGEGITIAVFDAGFPDVNNIAAFSHLFENQRVIGGKDFVDLNNQNIFFKNQHGMNVLSVIASNKPGELVAGAPNANYILCITEDTSSEYRIEEYNWVKAATYADSLGVDIINSSLGYFDFDDSAMDYNILDLNGQTAIITLGANIAQGKGILVVTSAGNYGSLGESTITAPADAQGILSIGAVNSSLERAGFSSRGPTSDGRIKPELSTLGQGVYIYVRPNISVSQSSGTSFSAPQITALAAGLWQAKREWTKDELIDALIQSGSQYDSPNNELGYGIPNFSRAYFGEVLSIENSESEIKWKVFPNPLEGSIINVEFGNSLEASFLLINSTGSILLSGEINRKSSHNPFEITAPNLPVGVYVLEVRDATIVRRIKLIKK</sequence>